<keyword evidence="5" id="KW-1185">Reference proteome</keyword>
<keyword evidence="1" id="KW-0479">Metal-binding</keyword>
<dbReference type="GO" id="GO:0008270">
    <property type="term" value="F:zinc ion binding"/>
    <property type="evidence" value="ECO:0007669"/>
    <property type="project" value="UniProtKB-KW"/>
</dbReference>
<evidence type="ECO:0000256" key="1">
    <source>
        <dbReference type="PROSITE-ProRule" id="PRU00042"/>
    </source>
</evidence>
<feature type="compositionally biased region" description="Polar residues" evidence="2">
    <location>
        <begin position="524"/>
        <end position="534"/>
    </location>
</feature>
<organism evidence="4 5">
    <name type="scientific">Rhynchosporium secalis</name>
    <name type="common">Barley scald fungus</name>
    <dbReference type="NCBI Taxonomy" id="38038"/>
    <lineage>
        <taxon>Eukaryota</taxon>
        <taxon>Fungi</taxon>
        <taxon>Dikarya</taxon>
        <taxon>Ascomycota</taxon>
        <taxon>Pezizomycotina</taxon>
        <taxon>Leotiomycetes</taxon>
        <taxon>Helotiales</taxon>
        <taxon>Ploettnerulaceae</taxon>
        <taxon>Rhynchosporium</taxon>
    </lineage>
</organism>
<keyword evidence="1" id="KW-0863">Zinc-finger</keyword>
<accession>A0A1E1MFK7</accession>
<feature type="compositionally biased region" description="Low complexity" evidence="2">
    <location>
        <begin position="149"/>
        <end position="158"/>
    </location>
</feature>
<reference evidence="5" key="1">
    <citation type="submission" date="2016-03" db="EMBL/GenBank/DDBJ databases">
        <authorList>
            <person name="Guldener U."/>
        </authorList>
    </citation>
    <scope>NUCLEOTIDE SEQUENCE [LARGE SCALE GENOMIC DNA]</scope>
</reference>
<evidence type="ECO:0000313" key="4">
    <source>
        <dbReference type="EMBL" id="CZT47886.1"/>
    </source>
</evidence>
<dbReference type="PROSITE" id="PS50157">
    <property type="entry name" value="ZINC_FINGER_C2H2_2"/>
    <property type="match status" value="1"/>
</dbReference>
<feature type="compositionally biased region" description="Basic residues" evidence="2">
    <location>
        <begin position="454"/>
        <end position="463"/>
    </location>
</feature>
<dbReference type="InterPro" id="IPR013087">
    <property type="entry name" value="Znf_C2H2_type"/>
</dbReference>
<dbReference type="EMBL" id="FJVC01000316">
    <property type="protein sequence ID" value="CZT47886.1"/>
    <property type="molecule type" value="Genomic_DNA"/>
</dbReference>
<gene>
    <name evidence="4" type="ORF">RSE6_08509</name>
</gene>
<feature type="compositionally biased region" description="Low complexity" evidence="2">
    <location>
        <begin position="25"/>
        <end position="43"/>
    </location>
</feature>
<name>A0A1E1MFK7_RHYSE</name>
<evidence type="ECO:0000256" key="2">
    <source>
        <dbReference type="SAM" id="MobiDB-lite"/>
    </source>
</evidence>
<feature type="compositionally biased region" description="Basic and acidic residues" evidence="2">
    <location>
        <begin position="164"/>
        <end position="181"/>
    </location>
</feature>
<evidence type="ECO:0000313" key="5">
    <source>
        <dbReference type="Proteomes" id="UP000177625"/>
    </source>
</evidence>
<feature type="domain" description="C2H2-type" evidence="3">
    <location>
        <begin position="593"/>
        <end position="619"/>
    </location>
</feature>
<dbReference type="AlphaFoldDB" id="A0A1E1MFK7"/>
<feature type="region of interest" description="Disordered" evidence="2">
    <location>
        <begin position="441"/>
        <end position="465"/>
    </location>
</feature>
<dbReference type="Proteomes" id="UP000177625">
    <property type="component" value="Unassembled WGS sequence"/>
</dbReference>
<feature type="region of interest" description="Disordered" evidence="2">
    <location>
        <begin position="149"/>
        <end position="184"/>
    </location>
</feature>
<feature type="region of interest" description="Disordered" evidence="2">
    <location>
        <begin position="25"/>
        <end position="49"/>
    </location>
</feature>
<feature type="region of interest" description="Disordered" evidence="2">
    <location>
        <begin position="524"/>
        <end position="556"/>
    </location>
</feature>
<proteinExistence type="predicted"/>
<dbReference type="Gene3D" id="3.30.160.60">
    <property type="entry name" value="Classic Zinc Finger"/>
    <property type="match status" value="1"/>
</dbReference>
<dbReference type="PROSITE" id="PS00028">
    <property type="entry name" value="ZINC_FINGER_C2H2_1"/>
    <property type="match status" value="1"/>
</dbReference>
<evidence type="ECO:0000259" key="3">
    <source>
        <dbReference type="PROSITE" id="PS50157"/>
    </source>
</evidence>
<sequence length="677" mass="75231">MNIRFPNLEKQRSTEYYCGLEAGSPTSPVSSLSSENSASTSGSQKGHRLKPSQWHFLAWVAVTRNNNRRIPQEERYICPMNGCEELERGFLSPEAMHIHLKNSACISQGAYRCFGTQKLVRIGKCHCRDCVELKGRLARMSSSFESLKRSLSGRSSRSQQFDYEDFRSEPSHLEECPKDSENPVAIMQNSDTSLNNHMSCAEFGDTGILEAADSGIFELNPASKDSAYQFNIYTTGPFELEQQQQDADKTLDVSDGCYHEKFHGHDLSSKELNGQIQFHQEDDVMNHEIFDWRPESPIGHCYGDNIFHQGDSMFTNDPLSYDNHFMAAIPERGTAVAYEMTSTSPCQYQGQPSILSLATAHEGLQYSDKLLTSHTSDLSLDGRLWTSRQGSGDSLISSSSYLPDFTFSPGSSAWTSMASNSSNAGSFEMGKSFFSDSATMVEEPNDIEPPPSRSSHKRRKYKNFRSNSRHVDAAVVSSDDIDTPSYGFSSSRVVPAQGNAWTQSFAQDTSLVSKAIPSRLLNSTNVNAPSHISATTPPPSSQPTTSQTPRSFQESSSGKVNCKYCFLACDMSNRSRHEKSCKSSPYLTNAPRFPCHYPGCTSTFGRKDNLTHHQRTQKHDVSIENVELKFSLTPTPGSPLWDLAMQGLRQKCGDNTMGGQKDEFGMDNVDNNDDILI</sequence>
<keyword evidence="1" id="KW-0862">Zinc</keyword>
<protein>
    <recommendedName>
        <fullName evidence="3">C2H2-type domain-containing protein</fullName>
    </recommendedName>
</protein>